<keyword evidence="2" id="KW-0812">Transmembrane</keyword>
<feature type="transmembrane region" description="Helical" evidence="2">
    <location>
        <begin position="398"/>
        <end position="418"/>
    </location>
</feature>
<evidence type="ECO:0000256" key="2">
    <source>
        <dbReference type="SAM" id="Phobius"/>
    </source>
</evidence>
<protein>
    <submittedName>
        <fullName evidence="3">Uncharacterized protein</fullName>
    </submittedName>
</protein>
<reference evidence="3 4" key="1">
    <citation type="submission" date="2023-08" db="EMBL/GenBank/DDBJ databases">
        <title>Helicovermis profunda gen. nov., sp. nov., a novel mesophilic, fermentative bacterium within the Bacillota from a deep-sea hydrothermal vent chimney.</title>
        <authorList>
            <person name="Miyazaki U."/>
            <person name="Mizutani D."/>
            <person name="Hashimoto Y."/>
            <person name="Tame A."/>
            <person name="Sawayama S."/>
            <person name="Miyazaki J."/>
            <person name="Takai K."/>
            <person name="Nakagawa S."/>
        </authorList>
    </citation>
    <scope>NUCLEOTIDE SEQUENCE [LARGE SCALE GENOMIC DNA]</scope>
    <source>
        <strain evidence="3 4">S502</strain>
    </source>
</reference>
<gene>
    <name evidence="3" type="ORF">HLPR_26980</name>
</gene>
<feature type="transmembrane region" description="Helical" evidence="2">
    <location>
        <begin position="7"/>
        <end position="27"/>
    </location>
</feature>
<sequence>MKSRNKVSTNLIISLIIALVITSLYYYTRDVKISTIISLQFDGIEKGLNPDDTRFDYKNIVSEDVLKLVAKEANIKYTKELLSSIEIKEVLPSNIVRTIKSRRIDGDNYTYYPNEFIVSIDTKSKNGLTKEEDLKFLSKFKEGYEKYFIDKYSYPFIGLSNMVSYFDYSKYDYPELTKIFKSEFNMISSYLDVLINDNKDFVSDKGYTFKDIKETINISKDLDMDRIDSLVNRYELTNDVDILILKYKYMISRYELEKNKSISEYSSLDNLISIIKNNEHSVVIPSSLGNSITINKLDDTYDTVASEATGSKLNVGKQEEKIKYLQSEIEKLSKLKSETKETKEAKAEVDKMVKELNQKILNWTDLIDEVSLEYFSDKYSNSIELVEEAWINRAVSTLRVGVLGILIMIMIFSFLRVISYKFKNRM</sequence>
<feature type="coiled-coil region" evidence="1">
    <location>
        <begin position="315"/>
        <end position="373"/>
    </location>
</feature>
<dbReference type="KEGG" id="hprf:HLPR_26980"/>
<dbReference type="AlphaFoldDB" id="A0AAU9EBZ4"/>
<dbReference type="RefSeq" id="WP_338535958.1">
    <property type="nucleotide sequence ID" value="NZ_AP028654.1"/>
</dbReference>
<organism evidence="3 4">
    <name type="scientific">Helicovermis profundi</name>
    <dbReference type="NCBI Taxonomy" id="3065157"/>
    <lineage>
        <taxon>Bacteria</taxon>
        <taxon>Bacillati</taxon>
        <taxon>Bacillota</taxon>
        <taxon>Clostridia</taxon>
        <taxon>Helicovermis</taxon>
    </lineage>
</organism>
<dbReference type="Proteomes" id="UP001321786">
    <property type="component" value="Chromosome"/>
</dbReference>
<evidence type="ECO:0000256" key="1">
    <source>
        <dbReference type="SAM" id="Coils"/>
    </source>
</evidence>
<accession>A0AAU9EBZ4</accession>
<keyword evidence="4" id="KW-1185">Reference proteome</keyword>
<dbReference type="EMBL" id="AP028654">
    <property type="protein sequence ID" value="BEP30367.1"/>
    <property type="molecule type" value="Genomic_DNA"/>
</dbReference>
<keyword evidence="1" id="KW-0175">Coiled coil</keyword>
<proteinExistence type="predicted"/>
<keyword evidence="2" id="KW-1133">Transmembrane helix</keyword>
<evidence type="ECO:0000313" key="3">
    <source>
        <dbReference type="EMBL" id="BEP30367.1"/>
    </source>
</evidence>
<keyword evidence="2" id="KW-0472">Membrane</keyword>
<name>A0AAU9EBZ4_9FIRM</name>
<evidence type="ECO:0000313" key="4">
    <source>
        <dbReference type="Proteomes" id="UP001321786"/>
    </source>
</evidence>